<comment type="caution">
    <text evidence="2">The sequence shown here is derived from an EMBL/GenBank/DDBJ whole genome shotgun (WGS) entry which is preliminary data.</text>
</comment>
<dbReference type="Gene3D" id="3.40.50.1820">
    <property type="entry name" value="alpha/beta hydrolase"/>
    <property type="match status" value="1"/>
</dbReference>
<dbReference type="Proteomes" id="UP000644020">
    <property type="component" value="Unassembled WGS sequence"/>
</dbReference>
<dbReference type="Pfam" id="PF12697">
    <property type="entry name" value="Abhydrolase_6"/>
    <property type="match status" value="1"/>
</dbReference>
<dbReference type="SUPFAM" id="SSF53474">
    <property type="entry name" value="alpha/beta-Hydrolases"/>
    <property type="match status" value="1"/>
</dbReference>
<dbReference type="AlphaFoldDB" id="A0A918SWV5"/>
<dbReference type="InterPro" id="IPR029058">
    <property type="entry name" value="AB_hydrolase_fold"/>
</dbReference>
<dbReference type="EMBL" id="BMUL01000003">
    <property type="protein sequence ID" value="GHA74543.1"/>
    <property type="molecule type" value="Genomic_DNA"/>
</dbReference>
<evidence type="ECO:0000313" key="2">
    <source>
        <dbReference type="EMBL" id="GHA74543.1"/>
    </source>
</evidence>
<keyword evidence="2" id="KW-0378">Hydrolase</keyword>
<gene>
    <name evidence="2" type="ORF">GCM10010305_16690</name>
</gene>
<feature type="domain" description="AB hydrolase-1" evidence="1">
    <location>
        <begin position="38"/>
        <end position="238"/>
    </location>
</feature>
<evidence type="ECO:0000259" key="1">
    <source>
        <dbReference type="Pfam" id="PF12697"/>
    </source>
</evidence>
<dbReference type="RefSeq" id="WP_189975909.1">
    <property type="nucleotide sequence ID" value="NZ_BMUL01000003.1"/>
</dbReference>
<proteinExistence type="predicted"/>
<reference evidence="2" key="2">
    <citation type="submission" date="2020-09" db="EMBL/GenBank/DDBJ databases">
        <authorList>
            <person name="Sun Q."/>
            <person name="Ohkuma M."/>
        </authorList>
    </citation>
    <scope>NUCLEOTIDE SEQUENCE</scope>
    <source>
        <strain evidence="2">JCM 4518</strain>
    </source>
</reference>
<protein>
    <submittedName>
        <fullName evidence="2">Alpha/beta hydrolase</fullName>
    </submittedName>
</protein>
<keyword evidence="3" id="KW-1185">Reference proteome</keyword>
<dbReference type="GO" id="GO:0016787">
    <property type="term" value="F:hydrolase activity"/>
    <property type="evidence" value="ECO:0007669"/>
    <property type="project" value="UniProtKB-KW"/>
</dbReference>
<reference evidence="2" key="1">
    <citation type="journal article" date="2014" name="Int. J. Syst. Evol. Microbiol.">
        <title>Complete genome sequence of Corynebacterium casei LMG S-19264T (=DSM 44701T), isolated from a smear-ripened cheese.</title>
        <authorList>
            <consortium name="US DOE Joint Genome Institute (JGI-PGF)"/>
            <person name="Walter F."/>
            <person name="Albersmeier A."/>
            <person name="Kalinowski J."/>
            <person name="Ruckert C."/>
        </authorList>
    </citation>
    <scope>NUCLEOTIDE SEQUENCE</scope>
    <source>
        <strain evidence="2">JCM 4518</strain>
    </source>
</reference>
<organism evidence="2 3">
    <name type="scientific">Streptomyces termitum</name>
    <dbReference type="NCBI Taxonomy" id="67368"/>
    <lineage>
        <taxon>Bacteria</taxon>
        <taxon>Bacillati</taxon>
        <taxon>Actinomycetota</taxon>
        <taxon>Actinomycetes</taxon>
        <taxon>Kitasatosporales</taxon>
        <taxon>Streptomycetaceae</taxon>
        <taxon>Streptomyces</taxon>
    </lineage>
</organism>
<name>A0A918SWV5_9ACTN</name>
<sequence length="259" mass="26302">MDEVKTRARGLGGRVVSRDGTTIAYERYGAGDAAGPAVVLVSGALRTAAAEVPLARLLARRFPVFVYDRRGRGGSGDTGPYAVEREFEDLAAVLAAAGPGAAVHGAGTGGALALAAAAAGVPVGAVSVFEPPYAAEAAARRRRVAELLGRGEREAALGLFLADAPLPVPGEAADARTLAYDCAVVGDGVPPEVHARVLVVDGGASPAPVRRAARALSVFLPRARHRTLTGQTHEVAPHVLAPVLAEFVTEAAEAAEDVA</sequence>
<dbReference type="InterPro" id="IPR000073">
    <property type="entry name" value="AB_hydrolase_1"/>
</dbReference>
<evidence type="ECO:0000313" key="3">
    <source>
        <dbReference type="Proteomes" id="UP000644020"/>
    </source>
</evidence>
<accession>A0A918SWV5</accession>